<evidence type="ECO:0000256" key="1">
    <source>
        <dbReference type="ARBA" id="ARBA00005187"/>
    </source>
</evidence>
<feature type="binding site" evidence="9">
    <location>
        <position position="98"/>
    </location>
    <ligand>
        <name>L-glutamine</name>
        <dbReference type="ChEBI" id="CHEBI:58359"/>
    </ligand>
</feature>
<gene>
    <name evidence="12" type="ORF">SAMN05444274_105183</name>
</gene>
<evidence type="ECO:0000256" key="3">
    <source>
        <dbReference type="ARBA" id="ARBA00012737"/>
    </source>
</evidence>
<dbReference type="PANTHER" id="PTHR43284">
    <property type="entry name" value="ASPARAGINE SYNTHETASE (GLUTAMINE-HYDROLYZING)"/>
    <property type="match status" value="1"/>
</dbReference>
<dbReference type="InterPro" id="IPR001962">
    <property type="entry name" value="Asn_synthase"/>
</dbReference>
<proteinExistence type="inferred from homology"/>
<keyword evidence="8" id="KW-0061">Asparagine biosynthesis</keyword>
<name>A0A1M5BJY2_9BACT</name>
<dbReference type="SUPFAM" id="SSF56235">
    <property type="entry name" value="N-terminal nucleophile aminohydrolases (Ntn hydrolases)"/>
    <property type="match status" value="1"/>
</dbReference>
<keyword evidence="13" id="KW-1185">Reference proteome</keyword>
<dbReference type="GO" id="GO:0004066">
    <property type="term" value="F:asparagine synthase (glutamine-hydrolyzing) activity"/>
    <property type="evidence" value="ECO:0007669"/>
    <property type="project" value="UniProtKB-EC"/>
</dbReference>
<protein>
    <recommendedName>
        <fullName evidence="3">asparagine synthase (glutamine-hydrolyzing)</fullName>
        <ecNumber evidence="3">6.3.5.4</ecNumber>
    </recommendedName>
</protein>
<dbReference type="STRING" id="1484053.SAMN05444274_105183"/>
<evidence type="ECO:0000256" key="10">
    <source>
        <dbReference type="PIRSR" id="PIRSR001589-3"/>
    </source>
</evidence>
<dbReference type="CDD" id="cd00712">
    <property type="entry name" value="AsnB"/>
    <property type="match status" value="1"/>
</dbReference>
<dbReference type="PANTHER" id="PTHR43284:SF1">
    <property type="entry name" value="ASPARAGINE SYNTHETASE"/>
    <property type="match status" value="1"/>
</dbReference>
<organism evidence="12 13">
    <name type="scientific">Mariniphaga anaerophila</name>
    <dbReference type="NCBI Taxonomy" id="1484053"/>
    <lineage>
        <taxon>Bacteria</taxon>
        <taxon>Pseudomonadati</taxon>
        <taxon>Bacteroidota</taxon>
        <taxon>Bacteroidia</taxon>
        <taxon>Marinilabiliales</taxon>
        <taxon>Prolixibacteraceae</taxon>
        <taxon>Mariniphaga</taxon>
    </lineage>
</organism>
<dbReference type="EMBL" id="FQUM01000005">
    <property type="protein sequence ID" value="SHF42851.1"/>
    <property type="molecule type" value="Genomic_DNA"/>
</dbReference>
<dbReference type="InterPro" id="IPR006426">
    <property type="entry name" value="Asn_synth_AEB"/>
</dbReference>
<dbReference type="NCBIfam" id="TIGR01536">
    <property type="entry name" value="asn_synth_AEB"/>
    <property type="match status" value="1"/>
</dbReference>
<evidence type="ECO:0000259" key="11">
    <source>
        <dbReference type="PROSITE" id="PS51278"/>
    </source>
</evidence>
<dbReference type="Pfam" id="PF13537">
    <property type="entry name" value="GATase_7"/>
    <property type="match status" value="1"/>
</dbReference>
<keyword evidence="5 9" id="KW-0067">ATP-binding</keyword>
<evidence type="ECO:0000313" key="13">
    <source>
        <dbReference type="Proteomes" id="UP000184164"/>
    </source>
</evidence>
<dbReference type="Gene3D" id="3.60.20.10">
    <property type="entry name" value="Glutamine Phosphoribosylpyrophosphate, subunit 1, domain 1"/>
    <property type="match status" value="1"/>
</dbReference>
<dbReference type="RefSeq" id="WP_073002041.1">
    <property type="nucleotide sequence ID" value="NZ_FQUM01000005.1"/>
</dbReference>
<dbReference type="InterPro" id="IPR033738">
    <property type="entry name" value="AsnB_N"/>
</dbReference>
<dbReference type="OrthoDB" id="9763290at2"/>
<feature type="binding site" evidence="9">
    <location>
        <position position="289"/>
    </location>
    <ligand>
        <name>ATP</name>
        <dbReference type="ChEBI" id="CHEBI:30616"/>
    </ligand>
</feature>
<keyword evidence="6 8" id="KW-0315">Glutamine amidotransferase</keyword>
<dbReference type="Pfam" id="PF00733">
    <property type="entry name" value="Asn_synthase"/>
    <property type="match status" value="1"/>
</dbReference>
<dbReference type="PIRSF" id="PIRSF001589">
    <property type="entry name" value="Asn_synthetase_glu-h"/>
    <property type="match status" value="1"/>
</dbReference>
<dbReference type="GO" id="GO:0005829">
    <property type="term" value="C:cytosol"/>
    <property type="evidence" value="ECO:0007669"/>
    <property type="project" value="TreeGrafter"/>
</dbReference>
<evidence type="ECO:0000313" key="12">
    <source>
        <dbReference type="EMBL" id="SHF42851.1"/>
    </source>
</evidence>
<comment type="catalytic activity">
    <reaction evidence="7">
        <text>L-aspartate + L-glutamine + ATP + H2O = L-asparagine + L-glutamate + AMP + diphosphate + H(+)</text>
        <dbReference type="Rhea" id="RHEA:12228"/>
        <dbReference type="ChEBI" id="CHEBI:15377"/>
        <dbReference type="ChEBI" id="CHEBI:15378"/>
        <dbReference type="ChEBI" id="CHEBI:29985"/>
        <dbReference type="ChEBI" id="CHEBI:29991"/>
        <dbReference type="ChEBI" id="CHEBI:30616"/>
        <dbReference type="ChEBI" id="CHEBI:33019"/>
        <dbReference type="ChEBI" id="CHEBI:58048"/>
        <dbReference type="ChEBI" id="CHEBI:58359"/>
        <dbReference type="ChEBI" id="CHEBI:456215"/>
        <dbReference type="EC" id="6.3.5.4"/>
    </reaction>
</comment>
<comment type="pathway">
    <text evidence="1">Amino-acid biosynthesis; L-asparagine biosynthesis; L-asparagine from L-aspartate (L-Gln route): step 1/1.</text>
</comment>
<dbReference type="SUPFAM" id="SSF52402">
    <property type="entry name" value="Adenine nucleotide alpha hydrolases-like"/>
    <property type="match status" value="1"/>
</dbReference>
<comment type="similarity">
    <text evidence="2">Belongs to the asparagine synthetase family.</text>
</comment>
<feature type="active site" description="For GATase activity" evidence="8">
    <location>
        <position position="2"/>
    </location>
</feature>
<evidence type="ECO:0000256" key="5">
    <source>
        <dbReference type="ARBA" id="ARBA00022840"/>
    </source>
</evidence>
<evidence type="ECO:0000256" key="4">
    <source>
        <dbReference type="ARBA" id="ARBA00022741"/>
    </source>
</evidence>
<evidence type="ECO:0000256" key="2">
    <source>
        <dbReference type="ARBA" id="ARBA00005752"/>
    </source>
</evidence>
<evidence type="ECO:0000256" key="8">
    <source>
        <dbReference type="PIRSR" id="PIRSR001589-1"/>
    </source>
</evidence>
<feature type="domain" description="Glutamine amidotransferase type-2" evidence="11">
    <location>
        <begin position="2"/>
        <end position="211"/>
    </location>
</feature>
<reference evidence="12 13" key="1">
    <citation type="submission" date="2016-11" db="EMBL/GenBank/DDBJ databases">
        <authorList>
            <person name="Jaros S."/>
            <person name="Januszkiewicz K."/>
            <person name="Wedrychowicz H."/>
        </authorList>
    </citation>
    <scope>NUCLEOTIDE SEQUENCE [LARGE SCALE GENOMIC DNA]</scope>
    <source>
        <strain evidence="12 13">DSM 26910</strain>
    </source>
</reference>
<evidence type="ECO:0000256" key="7">
    <source>
        <dbReference type="ARBA" id="ARBA00048741"/>
    </source>
</evidence>
<dbReference type="GO" id="GO:0006529">
    <property type="term" value="P:asparagine biosynthetic process"/>
    <property type="evidence" value="ECO:0007669"/>
    <property type="project" value="UniProtKB-KW"/>
</dbReference>
<dbReference type="PROSITE" id="PS51278">
    <property type="entry name" value="GATASE_TYPE_2"/>
    <property type="match status" value="1"/>
</dbReference>
<dbReference type="InterPro" id="IPR051786">
    <property type="entry name" value="ASN_synthetase/amidase"/>
</dbReference>
<dbReference type="InterPro" id="IPR014729">
    <property type="entry name" value="Rossmann-like_a/b/a_fold"/>
</dbReference>
<accession>A0A1M5BJY2</accession>
<keyword evidence="4 9" id="KW-0547">Nucleotide-binding</keyword>
<evidence type="ECO:0000256" key="6">
    <source>
        <dbReference type="ARBA" id="ARBA00022962"/>
    </source>
</evidence>
<dbReference type="InterPro" id="IPR029055">
    <property type="entry name" value="Ntn_hydrolases_N"/>
</dbReference>
<dbReference type="EC" id="6.3.5.4" evidence="3"/>
<sequence length="659" mass="74935">MCGIAGYIDRNKKASPSIVNSMLTLIRHRGPDECGIFIKDNVALGSVRLSIIDIAGGRQPIPNEDLNLWIVFNGEIFNYIELRKELEEKGHRFRTQSDTEVIVHLYEEYGENCLSKLNGQFAFSIWDKRKQELLLARDRVGIRPLYYYHSPDLFIFGSEIKAIFAHPEVNREISAKGISETVTFWTTITPGTVFEGIKECPPGHFIQVKKGNISVKKYWELSFSAPNNYFSGTFEEAQHEFENLFRDAVKIRLRADVPVAAYLSGGIDSSVTTAFIKEIEPAILRTFSVGFTENEFDESDYQYAAAKFFGTKHTGFKCSAKEIANNFPKVVWHSETPLLRTSPSPMFSLSEKVRKNNIKVVITGEGADELLAGYNIFKENKIRHFWAKDKKSKLRPLLLKRLYPYISAIQNANPNALKMFFGYKLEDTDSPIYSHLLRWKNTSNIKNHLSGEVQKQTEAFDPYIELITSLNGNFKNLDPLAKAQHIEISTFLSGYLLSSQGDRMGMANSVEGRYPFLDHRIIEFCATLPPDFKLKGLNEKVLLKKMMKGRLPEEILNRSKQAYRAPILTSFLGEDAPEYIHDVLSSQSLENAGIFNPASVNKLLVKMKSGKAYSEIDNMALTAIISTQLLHQQFIKNFAYSYKNQLLDCTIRSEANYNC</sequence>
<dbReference type="InterPro" id="IPR017932">
    <property type="entry name" value="GATase_2_dom"/>
</dbReference>
<dbReference type="CDD" id="cd01991">
    <property type="entry name" value="Asn_synthase_B_C"/>
    <property type="match status" value="1"/>
</dbReference>
<dbReference type="GO" id="GO:0005524">
    <property type="term" value="F:ATP binding"/>
    <property type="evidence" value="ECO:0007669"/>
    <property type="project" value="UniProtKB-KW"/>
</dbReference>
<dbReference type="AlphaFoldDB" id="A0A1M5BJY2"/>
<dbReference type="Gene3D" id="3.40.50.620">
    <property type="entry name" value="HUPs"/>
    <property type="match status" value="1"/>
</dbReference>
<dbReference type="Proteomes" id="UP000184164">
    <property type="component" value="Unassembled WGS sequence"/>
</dbReference>
<evidence type="ECO:0000256" key="9">
    <source>
        <dbReference type="PIRSR" id="PIRSR001589-2"/>
    </source>
</evidence>
<feature type="site" description="Important for beta-aspartyl-AMP intermediate formation" evidence="10">
    <location>
        <position position="365"/>
    </location>
</feature>
<keyword evidence="8" id="KW-0028">Amino-acid biosynthesis</keyword>